<dbReference type="Pfam" id="PF00395">
    <property type="entry name" value="SLH"/>
    <property type="match status" value="2"/>
</dbReference>
<evidence type="ECO:0000313" key="5">
    <source>
        <dbReference type="Proteomes" id="UP000005387"/>
    </source>
</evidence>
<dbReference type="InterPro" id="IPR051465">
    <property type="entry name" value="Cell_Envelope_Struct_Comp"/>
</dbReference>
<dbReference type="PANTHER" id="PTHR43308:SF5">
    <property type="entry name" value="S-LAYER PROTEIN _ PEPTIDOGLYCAN ENDO-BETA-N-ACETYLGLUCOSAMINIDASE"/>
    <property type="match status" value="1"/>
</dbReference>
<feature type="chain" id="PRO_5038474667" evidence="2">
    <location>
        <begin position="24"/>
        <end position="862"/>
    </location>
</feature>
<evidence type="ECO:0000256" key="2">
    <source>
        <dbReference type="SAM" id="SignalP"/>
    </source>
</evidence>
<dbReference type="RefSeq" id="WP_006038544.1">
    <property type="nucleotide sequence ID" value="NZ_AEDD01000006.1"/>
</dbReference>
<proteinExistence type="predicted"/>
<dbReference type="Proteomes" id="UP000005387">
    <property type="component" value="Unassembled WGS sequence"/>
</dbReference>
<gene>
    <name evidence="4" type="ORF">PaecuDRAFT_2552</name>
</gene>
<feature type="region of interest" description="Disordered" evidence="1">
    <location>
        <begin position="420"/>
        <end position="487"/>
    </location>
</feature>
<accession>E0IA63</accession>
<feature type="compositionally biased region" description="Gly residues" evidence="1">
    <location>
        <begin position="448"/>
        <end position="481"/>
    </location>
</feature>
<name>E0IA63_9BACL</name>
<feature type="domain" description="SLH" evidence="3">
    <location>
        <begin position="89"/>
        <end position="147"/>
    </location>
</feature>
<dbReference type="PROSITE" id="PS51272">
    <property type="entry name" value="SLH"/>
    <property type="match status" value="3"/>
</dbReference>
<keyword evidence="5" id="KW-1185">Reference proteome</keyword>
<keyword evidence="2" id="KW-0732">Signal</keyword>
<dbReference type="PANTHER" id="PTHR43308">
    <property type="entry name" value="OUTER MEMBRANE PROTEIN ALPHA-RELATED"/>
    <property type="match status" value="1"/>
</dbReference>
<evidence type="ECO:0000259" key="3">
    <source>
        <dbReference type="PROSITE" id="PS51272"/>
    </source>
</evidence>
<protein>
    <submittedName>
        <fullName evidence="4">S-layer domain protein</fullName>
    </submittedName>
</protein>
<evidence type="ECO:0000313" key="4">
    <source>
        <dbReference type="EMBL" id="EFM10640.1"/>
    </source>
</evidence>
<sequence length="862" mass="91990">MKKFRSILSALLAVSLVFGTLLASVSAASSENVDKHWAAGTLKKWLDAGLIQGYPDGTVKPDAPVTRGEFAALLNRAFGLKDEAASVSFNDLPTTNWAYHEIAVAVKAGYLQGTGGGKVSPAQAAARQEASVMVANVLHLDTKTNTDVSQFKDAAQIADWSKGAIAALASKQIVKGDEQGNFRPKASITRAEAVVVLDAALELQNNSATKTFDKAGVYGSADKTETIDGNVVISAAGVTLQNMVITGNLTIAKEVAEGDVTLKNVTVKGTTTVNGGGPNSIHLEDSVLLRIIVDKATGRVRLVAIGATTVQDVIIQSPVKIEESHVTDSGFKNIELSKALPKDSNVELVGHFESVGVMAANIQLNIPSGTVDNLDVASGAAGNTINVSKEAQVLKLILDAVAKLIGEGKVDQATVNDAAKGSSFETKPGQVDGSAKDSITTPGTAVVIGGGGGSTGGNNSGSDTGGNNGGNTGGDNGGNNGGSTPPQCTVDCDDATLHSLSVTGSVYMELVQRDFGVAKVGIGFESNMQDYSVDLAQNFTESDVNFTVTAAAYAKLSYSLVYDDGNEIKDIAVGDQGTFNIHLREKHDATVMVTVTNANDNQSWNYYVKFVYQRDLQEAFRIFKLPVSPTETYQFFETSALEEGDHVVVTVPAADTTKGLKISVNFDCGKYGSGYNLADYSKNNFFKPVNTIGKLHVVVTRAGQEIMNGEYQYDLTPVPLITDGTGINASLWTQEQMKQDGAENASYRIEIDLDKNANPALQNVKYMDVMYEDKVYTNMEKRVWTYEDFKTSQNKYGFTGPTRVGNNSYLLTSYGYNEVHDKFAYIFLFDEHKKLIGCYVQELHFDADHVGEGVTIVPPVVK</sequence>
<dbReference type="AlphaFoldDB" id="E0IA63"/>
<dbReference type="InterPro" id="IPR001119">
    <property type="entry name" value="SLH_dom"/>
</dbReference>
<feature type="domain" description="SLH" evidence="3">
    <location>
        <begin position="148"/>
        <end position="211"/>
    </location>
</feature>
<evidence type="ECO:0000256" key="1">
    <source>
        <dbReference type="SAM" id="MobiDB-lite"/>
    </source>
</evidence>
<dbReference type="STRING" id="717606.PaecuDRAFT_2552"/>
<dbReference type="eggNOG" id="COG5492">
    <property type="taxonomic scope" value="Bacteria"/>
</dbReference>
<dbReference type="OrthoDB" id="185675at2"/>
<feature type="domain" description="SLH" evidence="3">
    <location>
        <begin position="25"/>
        <end position="88"/>
    </location>
</feature>
<organism evidence="4 5">
    <name type="scientific">Paenibacillus curdlanolyticus YK9</name>
    <dbReference type="NCBI Taxonomy" id="717606"/>
    <lineage>
        <taxon>Bacteria</taxon>
        <taxon>Bacillati</taxon>
        <taxon>Bacillota</taxon>
        <taxon>Bacilli</taxon>
        <taxon>Bacillales</taxon>
        <taxon>Paenibacillaceae</taxon>
        <taxon>Paenibacillus</taxon>
    </lineage>
</organism>
<feature type="signal peptide" evidence="2">
    <location>
        <begin position="1"/>
        <end position="23"/>
    </location>
</feature>
<reference evidence="4 5" key="1">
    <citation type="submission" date="2010-07" db="EMBL/GenBank/DDBJ databases">
        <title>The draft genome of Paenibacillus curdlanolyticus YK9.</title>
        <authorList>
            <consortium name="US DOE Joint Genome Institute (JGI-PGF)"/>
            <person name="Lucas S."/>
            <person name="Copeland A."/>
            <person name="Lapidus A."/>
            <person name="Cheng J.-F."/>
            <person name="Bruce D."/>
            <person name="Goodwin L."/>
            <person name="Pitluck S."/>
            <person name="Land M.L."/>
            <person name="Hauser L."/>
            <person name="Chang Y.-J."/>
            <person name="Jeffries C."/>
            <person name="Anderson I.J."/>
            <person name="Johnson E."/>
            <person name="Loganathan U."/>
            <person name="Mulhopadhyay B."/>
            <person name="Kyrpides N."/>
            <person name="Woyke T.J."/>
        </authorList>
    </citation>
    <scope>NUCLEOTIDE SEQUENCE [LARGE SCALE GENOMIC DNA]</scope>
    <source>
        <strain evidence="4 5">YK9</strain>
    </source>
</reference>
<dbReference type="EMBL" id="AEDD01000006">
    <property type="protein sequence ID" value="EFM10640.1"/>
    <property type="molecule type" value="Genomic_DNA"/>
</dbReference>